<dbReference type="PANTHER" id="PTHR43065:SF10">
    <property type="entry name" value="PEROXIDE STRESS-ACTIVATED HISTIDINE KINASE MAK3"/>
    <property type="match status" value="1"/>
</dbReference>
<dbReference type="Gene3D" id="1.10.287.130">
    <property type="match status" value="1"/>
</dbReference>
<comment type="caution">
    <text evidence="11">The sequence shown here is derived from an EMBL/GenBank/DDBJ whole genome shotgun (WGS) entry which is preliminary data.</text>
</comment>
<dbReference type="EC" id="2.7.13.3" evidence="2"/>
<keyword evidence="4" id="KW-0808">Transferase</keyword>
<feature type="domain" description="Histidine kinase" evidence="9">
    <location>
        <begin position="269"/>
        <end position="481"/>
    </location>
</feature>
<dbReference type="Pfam" id="PF02518">
    <property type="entry name" value="HATPase_c"/>
    <property type="match status" value="1"/>
</dbReference>
<dbReference type="InterPro" id="IPR000014">
    <property type="entry name" value="PAS"/>
</dbReference>
<evidence type="ECO:0000313" key="11">
    <source>
        <dbReference type="EMBL" id="MFD2614568.1"/>
    </source>
</evidence>
<dbReference type="SUPFAM" id="SSF47384">
    <property type="entry name" value="Homodimeric domain of signal transducing histidine kinase"/>
    <property type="match status" value="1"/>
</dbReference>
<evidence type="ECO:0000259" key="9">
    <source>
        <dbReference type="PROSITE" id="PS50109"/>
    </source>
</evidence>
<dbReference type="Pfam" id="PF00512">
    <property type="entry name" value="HisKA"/>
    <property type="match status" value="1"/>
</dbReference>
<dbReference type="CDD" id="cd00082">
    <property type="entry name" value="HisKA"/>
    <property type="match status" value="1"/>
</dbReference>
<comment type="catalytic activity">
    <reaction evidence="1">
        <text>ATP + protein L-histidine = ADP + protein N-phospho-L-histidine.</text>
        <dbReference type="EC" id="2.7.13.3"/>
    </reaction>
</comment>
<feature type="domain" description="PAS" evidence="10">
    <location>
        <begin position="141"/>
        <end position="180"/>
    </location>
</feature>
<dbReference type="PRINTS" id="PR00344">
    <property type="entry name" value="BCTRLSENSOR"/>
</dbReference>
<gene>
    <name evidence="11" type="ORF">ACFSUF_19330</name>
</gene>
<organism evidence="11 12">
    <name type="scientific">Paenibacillus gansuensis</name>
    <dbReference type="NCBI Taxonomy" id="306542"/>
    <lineage>
        <taxon>Bacteria</taxon>
        <taxon>Bacillati</taxon>
        <taxon>Bacillota</taxon>
        <taxon>Bacilli</taxon>
        <taxon>Bacillales</taxon>
        <taxon>Paenibacillaceae</taxon>
        <taxon>Paenibacillus</taxon>
    </lineage>
</organism>
<dbReference type="InterPro" id="IPR036097">
    <property type="entry name" value="HisK_dim/P_sf"/>
</dbReference>
<dbReference type="PROSITE" id="PS50112">
    <property type="entry name" value="PAS"/>
    <property type="match status" value="1"/>
</dbReference>
<dbReference type="SMART" id="SM00387">
    <property type="entry name" value="HATPase_c"/>
    <property type="match status" value="1"/>
</dbReference>
<dbReference type="InterPro" id="IPR005467">
    <property type="entry name" value="His_kinase_dom"/>
</dbReference>
<dbReference type="CDD" id="cd00130">
    <property type="entry name" value="PAS"/>
    <property type="match status" value="2"/>
</dbReference>
<dbReference type="Proteomes" id="UP001597541">
    <property type="component" value="Unassembled WGS sequence"/>
</dbReference>
<dbReference type="NCBIfam" id="TIGR00229">
    <property type="entry name" value="sensory_box"/>
    <property type="match status" value="2"/>
</dbReference>
<name>A0ABW5PIF7_9BACL</name>
<proteinExistence type="predicted"/>
<dbReference type="SMART" id="SM00388">
    <property type="entry name" value="HisKA"/>
    <property type="match status" value="1"/>
</dbReference>
<dbReference type="Pfam" id="PF13426">
    <property type="entry name" value="PAS_9"/>
    <property type="match status" value="2"/>
</dbReference>
<dbReference type="EMBL" id="JBHUME010000012">
    <property type="protein sequence ID" value="MFD2614568.1"/>
    <property type="molecule type" value="Genomic_DNA"/>
</dbReference>
<keyword evidence="6" id="KW-0418">Kinase</keyword>
<dbReference type="InterPro" id="IPR003661">
    <property type="entry name" value="HisK_dim/P_dom"/>
</dbReference>
<dbReference type="InterPro" id="IPR004358">
    <property type="entry name" value="Sig_transdc_His_kin-like_C"/>
</dbReference>
<keyword evidence="7 11" id="KW-0067">ATP-binding</keyword>
<evidence type="ECO:0000259" key="10">
    <source>
        <dbReference type="PROSITE" id="PS50112"/>
    </source>
</evidence>
<dbReference type="RefSeq" id="WP_377605561.1">
    <property type="nucleotide sequence ID" value="NZ_JBHUME010000012.1"/>
</dbReference>
<accession>A0ABW5PIF7</accession>
<protein>
    <recommendedName>
        <fullName evidence="2">histidine kinase</fullName>
        <ecNumber evidence="2">2.7.13.3</ecNumber>
    </recommendedName>
</protein>
<dbReference type="Gene3D" id="3.30.565.10">
    <property type="entry name" value="Histidine kinase-like ATPase, C-terminal domain"/>
    <property type="match status" value="1"/>
</dbReference>
<keyword evidence="8" id="KW-0902">Two-component regulatory system</keyword>
<dbReference type="SUPFAM" id="SSF55785">
    <property type="entry name" value="PYP-like sensor domain (PAS domain)"/>
    <property type="match status" value="2"/>
</dbReference>
<dbReference type="PANTHER" id="PTHR43065">
    <property type="entry name" value="SENSOR HISTIDINE KINASE"/>
    <property type="match status" value="1"/>
</dbReference>
<evidence type="ECO:0000256" key="2">
    <source>
        <dbReference type="ARBA" id="ARBA00012438"/>
    </source>
</evidence>
<evidence type="ECO:0000256" key="7">
    <source>
        <dbReference type="ARBA" id="ARBA00022840"/>
    </source>
</evidence>
<sequence length="482" mass="54749">MTESTADEIRLPMNAIEFFASRLSGGAILVVDMQDRIRYTSEPLCHMLSIGEYELQGRPVSDILPEGCRLQDIYEQYFKAGNERTEAKEIWVGLKDGVRHKVELNMFRVLTENEPLYVMSMQETKTKPELMLQQHFSGTFMKTVNLGILLFDMDFRVLDISDMACNILGVRREELIHQSMEEVFASVPVSHQLVQRSLLDGMIVRNHAISWMNNEERYELLMDSNLLKDEKGTIVGAYVIFKDVSNLRSLEQQVQRSDRLAMIGQIAAGTAHEIRNPLTSIKGFLQMFKKTLLEKQMDKEYSYTEIMLSEIDRINELVSEFLLLSKPKNISFDLVDVSTVLREILPIINNEAILHSVTVQFQASFELPKIVGNRELLKQVFLNICKNGIEAMSSGGTLCITERVDNDHGNRRVNIDIHDTGPGIPAFLVDKIFDPFFTTKQNGTGLGLSVCQRIIHDIGGHIRVSSKGYGTTFTVSIPYNEQ</sequence>
<dbReference type="SMART" id="SM00091">
    <property type="entry name" value="PAS"/>
    <property type="match status" value="2"/>
</dbReference>
<keyword evidence="12" id="KW-1185">Reference proteome</keyword>
<dbReference type="InterPro" id="IPR036890">
    <property type="entry name" value="HATPase_C_sf"/>
</dbReference>
<keyword evidence="5" id="KW-0547">Nucleotide-binding</keyword>
<evidence type="ECO:0000256" key="4">
    <source>
        <dbReference type="ARBA" id="ARBA00022679"/>
    </source>
</evidence>
<dbReference type="GO" id="GO:0005524">
    <property type="term" value="F:ATP binding"/>
    <property type="evidence" value="ECO:0007669"/>
    <property type="project" value="UniProtKB-KW"/>
</dbReference>
<dbReference type="InterPro" id="IPR035965">
    <property type="entry name" value="PAS-like_dom_sf"/>
</dbReference>
<evidence type="ECO:0000256" key="6">
    <source>
        <dbReference type="ARBA" id="ARBA00022777"/>
    </source>
</evidence>
<reference evidence="12" key="1">
    <citation type="journal article" date="2019" name="Int. J. Syst. Evol. Microbiol.">
        <title>The Global Catalogue of Microorganisms (GCM) 10K type strain sequencing project: providing services to taxonomists for standard genome sequencing and annotation.</title>
        <authorList>
            <consortium name="The Broad Institute Genomics Platform"/>
            <consortium name="The Broad Institute Genome Sequencing Center for Infectious Disease"/>
            <person name="Wu L."/>
            <person name="Ma J."/>
        </authorList>
    </citation>
    <scope>NUCLEOTIDE SEQUENCE [LARGE SCALE GENOMIC DNA]</scope>
    <source>
        <strain evidence="12">KCTC 3950</strain>
    </source>
</reference>
<evidence type="ECO:0000256" key="1">
    <source>
        <dbReference type="ARBA" id="ARBA00000085"/>
    </source>
</evidence>
<dbReference type="PROSITE" id="PS50109">
    <property type="entry name" value="HIS_KIN"/>
    <property type="match status" value="1"/>
</dbReference>
<keyword evidence="3" id="KW-0597">Phosphoprotein</keyword>
<dbReference type="Gene3D" id="3.30.450.20">
    <property type="entry name" value="PAS domain"/>
    <property type="match status" value="2"/>
</dbReference>
<dbReference type="SUPFAM" id="SSF55874">
    <property type="entry name" value="ATPase domain of HSP90 chaperone/DNA topoisomerase II/histidine kinase"/>
    <property type="match status" value="1"/>
</dbReference>
<dbReference type="InterPro" id="IPR003594">
    <property type="entry name" value="HATPase_dom"/>
</dbReference>
<evidence type="ECO:0000313" key="12">
    <source>
        <dbReference type="Proteomes" id="UP001597541"/>
    </source>
</evidence>
<evidence type="ECO:0000256" key="3">
    <source>
        <dbReference type="ARBA" id="ARBA00022553"/>
    </source>
</evidence>
<evidence type="ECO:0000256" key="8">
    <source>
        <dbReference type="ARBA" id="ARBA00023012"/>
    </source>
</evidence>
<evidence type="ECO:0000256" key="5">
    <source>
        <dbReference type="ARBA" id="ARBA00022741"/>
    </source>
</evidence>